<sequence>MSDLQFYQKEYYDEKIKNKFNKHWDSIKDHTEERFRIHEMNSFASLKWEREPQDFKEQLHEENETRYKMDMDARKNREQWAGDAQGYEKAWTKANEILPVLSESVARLFGAGCTIFLYGPCADGKTNVSR</sequence>
<comment type="caution">
    <text evidence="1">The sequence shown here is derived from an EMBL/GenBank/DDBJ whole genome shotgun (WGS) entry which is preliminary data.</text>
</comment>
<dbReference type="AlphaFoldDB" id="A0A9P7RVW2"/>
<accession>A0A9P7RVW2</accession>
<gene>
    <name evidence="1" type="ORF">E1B28_009501</name>
</gene>
<dbReference type="KEGG" id="more:E1B28_009501"/>
<keyword evidence="2" id="KW-1185">Reference proteome</keyword>
<reference evidence="1" key="1">
    <citation type="journal article" date="2021" name="Genome Biol. Evol.">
        <title>The assembled and annotated genome of the fairy-ring fungus Marasmius oreades.</title>
        <authorList>
            <person name="Hiltunen M."/>
            <person name="Ament-Velasquez S.L."/>
            <person name="Johannesson H."/>
        </authorList>
    </citation>
    <scope>NUCLEOTIDE SEQUENCE</scope>
    <source>
        <strain evidence="1">03SP1</strain>
    </source>
</reference>
<evidence type="ECO:0000313" key="1">
    <source>
        <dbReference type="EMBL" id="KAG7090382.1"/>
    </source>
</evidence>
<organism evidence="1 2">
    <name type="scientific">Marasmius oreades</name>
    <name type="common">fairy-ring Marasmius</name>
    <dbReference type="NCBI Taxonomy" id="181124"/>
    <lineage>
        <taxon>Eukaryota</taxon>
        <taxon>Fungi</taxon>
        <taxon>Dikarya</taxon>
        <taxon>Basidiomycota</taxon>
        <taxon>Agaricomycotina</taxon>
        <taxon>Agaricomycetes</taxon>
        <taxon>Agaricomycetidae</taxon>
        <taxon>Agaricales</taxon>
        <taxon>Marasmiineae</taxon>
        <taxon>Marasmiaceae</taxon>
        <taxon>Marasmius</taxon>
    </lineage>
</organism>
<dbReference type="Proteomes" id="UP001049176">
    <property type="component" value="Chromosome 6"/>
</dbReference>
<protein>
    <submittedName>
        <fullName evidence="1">Uncharacterized protein</fullName>
    </submittedName>
</protein>
<dbReference type="GeneID" id="66078577"/>
<dbReference type="EMBL" id="CM032186">
    <property type="protein sequence ID" value="KAG7090382.1"/>
    <property type="molecule type" value="Genomic_DNA"/>
</dbReference>
<dbReference type="OrthoDB" id="3004152at2759"/>
<name>A0A9P7RVW2_9AGAR</name>
<evidence type="ECO:0000313" key="2">
    <source>
        <dbReference type="Proteomes" id="UP001049176"/>
    </source>
</evidence>
<dbReference type="RefSeq" id="XP_043006852.1">
    <property type="nucleotide sequence ID" value="XM_043154397.1"/>
</dbReference>
<proteinExistence type="predicted"/>